<dbReference type="HOGENOM" id="CLU_132548_2_1_9"/>
<accession>A0A0E3M7J4</accession>
<name>A0A0E3M7J4_CLOSL</name>
<organism evidence="2 3">
    <name type="scientific">Clostridium scatologenes</name>
    <dbReference type="NCBI Taxonomy" id="1548"/>
    <lineage>
        <taxon>Bacteria</taxon>
        <taxon>Bacillati</taxon>
        <taxon>Bacillota</taxon>
        <taxon>Clostridia</taxon>
        <taxon>Eubacteriales</taxon>
        <taxon>Clostridiaceae</taxon>
        <taxon>Clostridium</taxon>
    </lineage>
</organism>
<proteinExistence type="predicted"/>
<dbReference type="EMBL" id="CP009933">
    <property type="protein sequence ID" value="AKA68875.1"/>
    <property type="molecule type" value="Genomic_DNA"/>
</dbReference>
<reference evidence="2 3" key="1">
    <citation type="journal article" date="2015" name="J. Biotechnol.">
        <title>Complete genome sequence of a malodorant-producing acetogen, Clostridium scatologenes ATCC 25775(T).</title>
        <authorList>
            <person name="Zhu Z."/>
            <person name="Guo T."/>
            <person name="Zheng H."/>
            <person name="Song T."/>
            <person name="Ouyang P."/>
            <person name="Xie J."/>
        </authorList>
    </citation>
    <scope>NUCLEOTIDE SEQUENCE [LARGE SCALE GENOMIC DNA]</scope>
    <source>
        <strain evidence="2 3">ATCC 25775</strain>
    </source>
</reference>
<evidence type="ECO:0000313" key="3">
    <source>
        <dbReference type="Proteomes" id="UP000033115"/>
    </source>
</evidence>
<dbReference type="KEGG" id="csq:CSCA_1750"/>
<dbReference type="Pfam" id="PF22746">
    <property type="entry name" value="SHOCT-like_DUF2089-C"/>
    <property type="match status" value="1"/>
</dbReference>
<feature type="domain" description="YvlB/LiaX N-terminal" evidence="1">
    <location>
        <begin position="3"/>
        <end position="32"/>
    </location>
</feature>
<dbReference type="Proteomes" id="UP000033115">
    <property type="component" value="Chromosome"/>
</dbReference>
<dbReference type="InterPro" id="IPR053959">
    <property type="entry name" value="YvlB/LiaX_N"/>
</dbReference>
<gene>
    <name evidence="2" type="ORF">CSCA_1750</name>
</gene>
<sequence>MNEEISKILKMVEEGKITSEKAEQLIESLNPKNTSIETFKTISNDADIMNKMLKIKVTSHDGDDVNVNLPIKFIKTMLKTIGKIPITDNIKGMENLDLNLISGAIDNNLSGKIIDVKSANGDLVEVSIE</sequence>
<dbReference type="AlphaFoldDB" id="A0A0E3M7J4"/>
<protein>
    <recommendedName>
        <fullName evidence="1">YvlB/LiaX N-terminal domain-containing protein</fullName>
    </recommendedName>
</protein>
<dbReference type="STRING" id="1548.CSCA_1750"/>
<dbReference type="RefSeq" id="WP_029161934.1">
    <property type="nucleotide sequence ID" value="NZ_CP009933.1"/>
</dbReference>
<evidence type="ECO:0000259" key="1">
    <source>
        <dbReference type="Pfam" id="PF22746"/>
    </source>
</evidence>
<keyword evidence="3" id="KW-1185">Reference proteome</keyword>
<evidence type="ECO:0000313" key="2">
    <source>
        <dbReference type="EMBL" id="AKA68875.1"/>
    </source>
</evidence>